<feature type="region of interest" description="Disordered" evidence="2">
    <location>
        <begin position="268"/>
        <end position="292"/>
    </location>
</feature>
<dbReference type="GeneID" id="117653941"/>
<feature type="compositionally biased region" description="Low complexity" evidence="2">
    <location>
        <begin position="711"/>
        <end position="722"/>
    </location>
</feature>
<dbReference type="OrthoDB" id="26838at2759"/>
<dbReference type="CDD" id="cd06148">
    <property type="entry name" value="Egl_like_exo"/>
    <property type="match status" value="1"/>
</dbReference>
<evidence type="ECO:0000313" key="4">
    <source>
        <dbReference type="Proteomes" id="UP000515158"/>
    </source>
</evidence>
<dbReference type="PANTHER" id="PTHR46814:SF1">
    <property type="entry name" value="EGALITARIAN, ISOFORM B"/>
    <property type="match status" value="1"/>
</dbReference>
<accession>A0A6P9AEJ3</accession>
<evidence type="ECO:0000256" key="1">
    <source>
        <dbReference type="SAM" id="Coils"/>
    </source>
</evidence>
<gene>
    <name evidence="5" type="primary">LOC117653941</name>
</gene>
<evidence type="ECO:0000256" key="2">
    <source>
        <dbReference type="SAM" id="MobiDB-lite"/>
    </source>
</evidence>
<evidence type="ECO:0000313" key="5">
    <source>
        <dbReference type="RefSeq" id="XP_034255885.1"/>
    </source>
</evidence>
<sequence>MDSSEYEMVRNMTLLFFFEKLLDKGGPRTLHDLSCQFGAKGFTKEMRQIAGGSQSGLKKFLTQYPSLFTVDGDHVHVNAFNSTPSDSVDGDRSKRDYAKEAVDYFVNKLLQYGAGTEVPIKSLLGHRSQASPEVRHISGQHVKEFHDFLCRYPEAFIVKEDTVMLKQWEGREPQPFHELEEVKIDSKTLERLYEFFAKAIYKNGPQLVEQLFQASLTSLPEDLYHNIFHTSQDLSTVLKMRSDMFHVQSNLVTLVNPNMKFEETNEDQNQANNNTNSGNNVNNNQLGPGGLVPLVPLSPPPSTNVQNQSLKQRVNSVVMKALADNSEKDRSIASVAVPSPVPSSAPAAQTAQSVEAYKAKVFQSTRVISNVKESLQVIDDIFLRVKPGAPPVAVSMDCEGINLGTKGQLTSIQLGLMTGQAFIFDLVTCPSLVTSGGLQRLLESEDVVKVIHDCRGDSVNLFNQFGITLTNVFDTQAGHAILQLMTTGKPVYKVKNVSLNNLCADYGAPLNPLKDQLKNVYRRDQRYWARRPFSKDMMLYSAADVLSLVPHVYNAMISRITPEYGQLLAELCDEQVYTLIRPTEVKQRKKVRKLNWEITDLKNRLAQAKLSKNIVLSNREIRLLRYLELTEEEKEKLRGSYKVARKLDKLEGRNQDRDSKSDDDDDDDDDDEDNDCYNGGPESNDFNSLDSNQNASGKTTPSDNSLSGGVSSPPTTISQPPSLTETMHQVNEIISDGGIDRLLKIERLEAVLSEAVLSTSTPDTSSLISQSSTSDKCCNCKCHERIQSRSLGNSMSSAPSIGNSSETIRARALTNNVGSTVDAECQTTCTGAIVMTNVYFGPEEVVKELTTSPKK</sequence>
<dbReference type="SUPFAM" id="SSF53098">
    <property type="entry name" value="Ribonuclease H-like"/>
    <property type="match status" value="1"/>
</dbReference>
<dbReference type="CTD" id="37757"/>
<evidence type="ECO:0000259" key="3">
    <source>
        <dbReference type="SMART" id="SM00474"/>
    </source>
</evidence>
<dbReference type="Gene3D" id="3.30.420.10">
    <property type="entry name" value="Ribonuclease H-like superfamily/Ribonuclease H"/>
    <property type="match status" value="1"/>
</dbReference>
<proteinExistence type="predicted"/>
<dbReference type="KEGG" id="tpal:117653941"/>
<feature type="compositionally biased region" description="Polar residues" evidence="2">
    <location>
        <begin position="684"/>
        <end position="710"/>
    </location>
</feature>
<dbReference type="FunCoup" id="A0A6P9AEJ3">
    <property type="interactions" value="28"/>
</dbReference>
<feature type="coiled-coil region" evidence="1">
    <location>
        <begin position="591"/>
        <end position="647"/>
    </location>
</feature>
<feature type="domain" description="3'-5' exonuclease" evidence="3">
    <location>
        <begin position="365"/>
        <end position="561"/>
    </location>
</feature>
<dbReference type="InterPro" id="IPR056589">
    <property type="entry name" value="WH_Egal-1"/>
</dbReference>
<dbReference type="InterPro" id="IPR002562">
    <property type="entry name" value="3'-5'_exonuclease_dom"/>
</dbReference>
<organism evidence="5">
    <name type="scientific">Thrips palmi</name>
    <name type="common">Melon thrips</name>
    <dbReference type="NCBI Taxonomy" id="161013"/>
    <lineage>
        <taxon>Eukaryota</taxon>
        <taxon>Metazoa</taxon>
        <taxon>Ecdysozoa</taxon>
        <taxon>Arthropoda</taxon>
        <taxon>Hexapoda</taxon>
        <taxon>Insecta</taxon>
        <taxon>Pterygota</taxon>
        <taxon>Neoptera</taxon>
        <taxon>Paraneoptera</taxon>
        <taxon>Thysanoptera</taxon>
        <taxon>Terebrantia</taxon>
        <taxon>Thripoidea</taxon>
        <taxon>Thripidae</taxon>
        <taxon>Thrips</taxon>
    </lineage>
</organism>
<keyword evidence="1" id="KW-0175">Coiled coil</keyword>
<dbReference type="InterPro" id="IPR036397">
    <property type="entry name" value="RNaseH_sf"/>
</dbReference>
<dbReference type="GO" id="GO:0006139">
    <property type="term" value="P:nucleobase-containing compound metabolic process"/>
    <property type="evidence" value="ECO:0007669"/>
    <property type="project" value="InterPro"/>
</dbReference>
<dbReference type="Pfam" id="PF01612">
    <property type="entry name" value="DNA_pol_A_exo1"/>
    <property type="match status" value="1"/>
</dbReference>
<dbReference type="GO" id="GO:0008408">
    <property type="term" value="F:3'-5' exonuclease activity"/>
    <property type="evidence" value="ECO:0007669"/>
    <property type="project" value="InterPro"/>
</dbReference>
<dbReference type="RefSeq" id="XP_034255885.1">
    <property type="nucleotide sequence ID" value="XM_034399994.1"/>
</dbReference>
<protein>
    <submittedName>
        <fullName evidence="5">Egalitarian protein homolog</fullName>
    </submittedName>
</protein>
<dbReference type="PANTHER" id="PTHR46814">
    <property type="entry name" value="EGALITARIAN, ISOFORM B"/>
    <property type="match status" value="1"/>
</dbReference>
<name>A0A6P9AEJ3_THRPL</name>
<dbReference type="AlphaFoldDB" id="A0A6P9AEJ3"/>
<dbReference type="Proteomes" id="UP000515158">
    <property type="component" value="Unplaced"/>
</dbReference>
<feature type="region of interest" description="Disordered" evidence="2">
    <location>
        <begin position="652"/>
        <end position="722"/>
    </location>
</feature>
<keyword evidence="4" id="KW-1185">Reference proteome</keyword>
<dbReference type="InterPro" id="IPR012337">
    <property type="entry name" value="RNaseH-like_sf"/>
</dbReference>
<dbReference type="GO" id="GO:0003676">
    <property type="term" value="F:nucleic acid binding"/>
    <property type="evidence" value="ECO:0007669"/>
    <property type="project" value="InterPro"/>
</dbReference>
<feature type="compositionally biased region" description="Low complexity" evidence="2">
    <location>
        <begin position="272"/>
        <end position="292"/>
    </location>
</feature>
<dbReference type="InParanoid" id="A0A6P9AEJ3"/>
<dbReference type="SMART" id="SM00474">
    <property type="entry name" value="35EXOc"/>
    <property type="match status" value="1"/>
</dbReference>
<feature type="compositionally biased region" description="Acidic residues" evidence="2">
    <location>
        <begin position="661"/>
        <end position="675"/>
    </location>
</feature>
<reference evidence="5" key="1">
    <citation type="submission" date="2025-08" db="UniProtKB">
        <authorList>
            <consortium name="RefSeq"/>
        </authorList>
    </citation>
    <scope>IDENTIFICATION</scope>
    <source>
        <tissue evidence="5">Total insect</tissue>
    </source>
</reference>
<dbReference type="Pfam" id="PF23713">
    <property type="entry name" value="WHD_Egal"/>
    <property type="match status" value="3"/>
</dbReference>